<evidence type="ECO:0000313" key="14">
    <source>
        <dbReference type="Ensembl" id="ENSCMMP00000023112.1"/>
    </source>
</evidence>
<evidence type="ECO:0000256" key="7">
    <source>
        <dbReference type="ARBA" id="ARBA00023136"/>
    </source>
</evidence>
<dbReference type="InterPro" id="IPR019402">
    <property type="entry name" value="CWH43_N"/>
</dbReference>
<name>A0A8C3CMY2_CAIMO</name>
<evidence type="ECO:0000256" key="3">
    <source>
        <dbReference type="ARBA" id="ARBA00022502"/>
    </source>
</evidence>
<protein>
    <recommendedName>
        <fullName evidence="9">Acyltransferase PGAP2</fullName>
    </recommendedName>
    <alternativeName>
        <fullName evidence="10">Post-GPI attachment to proteins factor 2</fullName>
    </alternativeName>
</protein>
<evidence type="ECO:0000256" key="8">
    <source>
        <dbReference type="ARBA" id="ARBA00093421"/>
    </source>
</evidence>
<feature type="compositionally biased region" description="Pro residues" evidence="11">
    <location>
        <begin position="1"/>
        <end position="12"/>
    </location>
</feature>
<organism evidence="14 15">
    <name type="scientific">Cairina moschata</name>
    <name type="common">Muscovy duck</name>
    <dbReference type="NCBI Taxonomy" id="8855"/>
    <lineage>
        <taxon>Eukaryota</taxon>
        <taxon>Metazoa</taxon>
        <taxon>Chordata</taxon>
        <taxon>Craniata</taxon>
        <taxon>Vertebrata</taxon>
        <taxon>Euteleostomi</taxon>
        <taxon>Archelosauria</taxon>
        <taxon>Archosauria</taxon>
        <taxon>Dinosauria</taxon>
        <taxon>Saurischia</taxon>
        <taxon>Theropoda</taxon>
        <taxon>Coelurosauria</taxon>
        <taxon>Aves</taxon>
        <taxon>Neognathae</taxon>
        <taxon>Galloanserae</taxon>
        <taxon>Anseriformes</taxon>
        <taxon>Anatidae</taxon>
        <taxon>Anatinae</taxon>
        <taxon>Cairina</taxon>
    </lineage>
</organism>
<evidence type="ECO:0000259" key="13">
    <source>
        <dbReference type="Pfam" id="PF10277"/>
    </source>
</evidence>
<keyword evidence="15" id="KW-1185">Reference proteome</keyword>
<dbReference type="Proteomes" id="UP000694556">
    <property type="component" value="Unassembled WGS sequence"/>
</dbReference>
<feature type="domain" description="CWH43-like N-terminal" evidence="13">
    <location>
        <begin position="224"/>
        <end position="407"/>
    </location>
</feature>
<dbReference type="GO" id="GO:0005789">
    <property type="term" value="C:endoplasmic reticulum membrane"/>
    <property type="evidence" value="ECO:0007669"/>
    <property type="project" value="TreeGrafter"/>
</dbReference>
<feature type="transmembrane region" description="Helical" evidence="12">
    <location>
        <begin position="377"/>
        <end position="397"/>
    </location>
</feature>
<feature type="transmembrane region" description="Helical" evidence="12">
    <location>
        <begin position="352"/>
        <end position="371"/>
    </location>
</feature>
<dbReference type="AlphaFoldDB" id="A0A8C3CMY2"/>
<sequence length="421" mass="46095">MGVSPNPPPSPSPWGRSPGQPLRALTRAEGAQPHLVPCAGSLAAGSGSPSCAGFPRGSWRSPAGVLQAEGSLCWVLPPPLKHGTKQGGPGQPEMGEPRVADPWVRGGSQSSKISGVGEKWGRSLPAWGAASPLPADPLWGCGDVLRGAWRAANRLTATLFGPPRGWVARPPPATGRLACYGMPPGTGDSPQPRAERGPWGSLGAVWGQIRSTARSVLTWCCGVPNYLPSISAAIGGETPQRYVWRLCIGLHSAPRFLVAVAYWNHYQSCHCSHPRYPRLCHLNLLLNLLENFALLVLTYVSSSENYAIHENAFIVFITSALGHMLLTCILWRMTKKHTVSPEERKSYKWKQLLFFFTFITFAFAVCVYFHHNWYCGPGVYTIFAFLEYLVVLSNMAFHMTAFWDFSNKELVVSSVLEDKHF</sequence>
<evidence type="ECO:0000256" key="1">
    <source>
        <dbReference type="ARBA" id="ARBA00004653"/>
    </source>
</evidence>
<comment type="subcellular location">
    <subcellularLocation>
        <location evidence="1">Golgi apparatus membrane</location>
        <topology evidence="1">Multi-pass membrane protein</topology>
    </subcellularLocation>
</comment>
<dbReference type="Ensembl" id="ENSCMMT00000025304.1">
    <property type="protein sequence ID" value="ENSCMMP00000023112.1"/>
    <property type="gene ID" value="ENSCMMG00000014447.1"/>
</dbReference>
<keyword evidence="7 12" id="KW-0472">Membrane</keyword>
<reference evidence="14" key="2">
    <citation type="submission" date="2025-09" db="UniProtKB">
        <authorList>
            <consortium name="Ensembl"/>
        </authorList>
    </citation>
    <scope>IDENTIFICATION</scope>
</reference>
<evidence type="ECO:0000256" key="11">
    <source>
        <dbReference type="SAM" id="MobiDB-lite"/>
    </source>
</evidence>
<evidence type="ECO:0000256" key="6">
    <source>
        <dbReference type="ARBA" id="ARBA00023034"/>
    </source>
</evidence>
<dbReference type="GO" id="GO:0000139">
    <property type="term" value="C:Golgi membrane"/>
    <property type="evidence" value="ECO:0007669"/>
    <property type="project" value="UniProtKB-SubCell"/>
</dbReference>
<dbReference type="InterPro" id="IPR039545">
    <property type="entry name" value="PGAP2"/>
</dbReference>
<dbReference type="PANTHER" id="PTHR12892">
    <property type="entry name" value="FGF RECEPTOR ACTIVATING PROTEIN 1"/>
    <property type="match status" value="1"/>
</dbReference>
<accession>A0A8C3CMY2</accession>
<comment type="function">
    <text evidence="8">Involved in the fatty acid remodeling steps of GPI-anchor maturation where the unsaturated acyl chain at sn-2 of inositol phosphate is replaced by a saturated stearoyl chain. May catalyze the second step of the fatty acid remodeling, by reacylating a lyso-GPI intermediate at sn-2 of inositol phosphate by a saturated chain. The fatty acid remodeling steps is critical for the integration of GPI-APs into lipid rafts.</text>
</comment>
<keyword evidence="6" id="KW-0333">Golgi apparatus</keyword>
<comment type="similarity">
    <text evidence="2">Belongs to the PGAP2 family.</text>
</comment>
<evidence type="ECO:0000256" key="4">
    <source>
        <dbReference type="ARBA" id="ARBA00022692"/>
    </source>
</evidence>
<keyword evidence="5 12" id="KW-1133">Transmembrane helix</keyword>
<dbReference type="PANTHER" id="PTHR12892:SF11">
    <property type="entry name" value="POST-GPI ATTACHMENT TO PROTEINS FACTOR 2"/>
    <property type="match status" value="1"/>
</dbReference>
<dbReference type="Pfam" id="PF10277">
    <property type="entry name" value="Frag1"/>
    <property type="match status" value="1"/>
</dbReference>
<feature type="region of interest" description="Disordered" evidence="11">
    <location>
        <begin position="1"/>
        <end position="31"/>
    </location>
</feature>
<feature type="transmembrane region" description="Helical" evidence="12">
    <location>
        <begin position="312"/>
        <end position="331"/>
    </location>
</feature>
<evidence type="ECO:0000313" key="15">
    <source>
        <dbReference type="Proteomes" id="UP000694556"/>
    </source>
</evidence>
<evidence type="ECO:0000256" key="2">
    <source>
        <dbReference type="ARBA" id="ARBA00007414"/>
    </source>
</evidence>
<evidence type="ECO:0000256" key="9">
    <source>
        <dbReference type="ARBA" id="ARBA00093632"/>
    </source>
</evidence>
<evidence type="ECO:0000256" key="5">
    <source>
        <dbReference type="ARBA" id="ARBA00022989"/>
    </source>
</evidence>
<reference evidence="14" key="1">
    <citation type="submission" date="2025-08" db="UniProtKB">
        <authorList>
            <consortium name="Ensembl"/>
        </authorList>
    </citation>
    <scope>IDENTIFICATION</scope>
</reference>
<keyword evidence="4 12" id="KW-0812">Transmembrane</keyword>
<keyword evidence="3" id="KW-0337">GPI-anchor biosynthesis</keyword>
<proteinExistence type="inferred from homology"/>
<evidence type="ECO:0000256" key="10">
    <source>
        <dbReference type="ARBA" id="ARBA00093676"/>
    </source>
</evidence>
<evidence type="ECO:0000256" key="12">
    <source>
        <dbReference type="SAM" id="Phobius"/>
    </source>
</evidence>
<dbReference type="GO" id="GO:0006506">
    <property type="term" value="P:GPI anchor biosynthetic process"/>
    <property type="evidence" value="ECO:0007669"/>
    <property type="project" value="UniProtKB-KW"/>
</dbReference>